<accession>A0A452SRY7</accession>
<dbReference type="AlphaFoldDB" id="A0A452SRY7"/>
<evidence type="ECO:0000313" key="1">
    <source>
        <dbReference type="Ensembl" id="ENSUAMP00000035535.1"/>
    </source>
</evidence>
<name>A0A452SRY7_URSAM</name>
<reference evidence="1" key="3">
    <citation type="submission" date="2025-09" db="UniProtKB">
        <authorList>
            <consortium name="Ensembl"/>
        </authorList>
    </citation>
    <scope>IDENTIFICATION</scope>
</reference>
<dbReference type="Proteomes" id="UP000291022">
    <property type="component" value="Unassembled WGS sequence"/>
</dbReference>
<protein>
    <submittedName>
        <fullName evidence="1">Uncharacterized protein</fullName>
    </submittedName>
</protein>
<evidence type="ECO:0000313" key="2">
    <source>
        <dbReference type="Proteomes" id="UP000291022"/>
    </source>
</evidence>
<organism evidence="1 2">
    <name type="scientific">Ursus americanus</name>
    <name type="common">American black bear</name>
    <name type="synonym">Euarctos americanus</name>
    <dbReference type="NCBI Taxonomy" id="9643"/>
    <lineage>
        <taxon>Eukaryota</taxon>
        <taxon>Metazoa</taxon>
        <taxon>Chordata</taxon>
        <taxon>Craniata</taxon>
        <taxon>Vertebrata</taxon>
        <taxon>Euteleostomi</taxon>
        <taxon>Mammalia</taxon>
        <taxon>Eutheria</taxon>
        <taxon>Laurasiatheria</taxon>
        <taxon>Carnivora</taxon>
        <taxon>Caniformia</taxon>
        <taxon>Ursidae</taxon>
        <taxon>Ursus</taxon>
    </lineage>
</organism>
<dbReference type="Gene3D" id="3.30.190.20">
    <property type="match status" value="1"/>
</dbReference>
<reference evidence="1" key="2">
    <citation type="submission" date="2025-08" db="UniProtKB">
        <authorList>
            <consortium name="Ensembl"/>
        </authorList>
    </citation>
    <scope>IDENTIFICATION</scope>
</reference>
<keyword evidence="2" id="KW-1185">Reference proteome</keyword>
<dbReference type="Ensembl" id="ENSUAMT00000039561.1">
    <property type="protein sequence ID" value="ENSUAMP00000035535.1"/>
    <property type="gene ID" value="ENSUAMG00000026985.1"/>
</dbReference>
<dbReference type="STRING" id="9643.ENSUAMP00000035535"/>
<proteinExistence type="predicted"/>
<sequence>MFCSFLEAVRELLHGNQRKRWKLLQTVELQISLKNFRPQKDIGTFCFVLFCLTDPFAPISLTEGNSLSRSCRALSRGAYSFFPGLSLDPMPRLSDV</sequence>
<dbReference type="GeneTree" id="ENSGT00950000185672"/>
<reference evidence="2" key="1">
    <citation type="submission" date="2016-06" db="EMBL/GenBank/DDBJ databases">
        <title>De novo assembly and RNA-Seq shows season-dependent expression and editing in black bear kidneys.</title>
        <authorList>
            <person name="Korstanje R."/>
            <person name="Srivastava A."/>
            <person name="Sarsani V.K."/>
            <person name="Sheehan S.M."/>
            <person name="Seger R.L."/>
            <person name="Barter M.E."/>
            <person name="Lindqvist C."/>
            <person name="Brody L.C."/>
            <person name="Mullikin J.C."/>
        </authorList>
    </citation>
    <scope>NUCLEOTIDE SEQUENCE [LARGE SCALE GENOMIC DNA]</scope>
</reference>